<dbReference type="HOGENOM" id="CLU_1922127_0_0_1"/>
<protein>
    <submittedName>
        <fullName evidence="1">Uncharacterized protein</fullName>
    </submittedName>
</protein>
<dbReference type="EMBL" id="KN833164">
    <property type="protein sequence ID" value="KIM72098.1"/>
    <property type="molecule type" value="Genomic_DNA"/>
</dbReference>
<dbReference type="Proteomes" id="UP000054166">
    <property type="component" value="Unassembled WGS sequence"/>
</dbReference>
<name>A0A0C3AEB6_PILCF</name>
<feature type="non-terminal residue" evidence="1">
    <location>
        <position position="1"/>
    </location>
</feature>
<proteinExistence type="predicted"/>
<organism evidence="1 2">
    <name type="scientific">Piloderma croceum (strain F 1598)</name>
    <dbReference type="NCBI Taxonomy" id="765440"/>
    <lineage>
        <taxon>Eukaryota</taxon>
        <taxon>Fungi</taxon>
        <taxon>Dikarya</taxon>
        <taxon>Basidiomycota</taxon>
        <taxon>Agaricomycotina</taxon>
        <taxon>Agaricomycetes</taxon>
        <taxon>Agaricomycetidae</taxon>
        <taxon>Atheliales</taxon>
        <taxon>Atheliaceae</taxon>
        <taxon>Piloderma</taxon>
    </lineage>
</organism>
<gene>
    <name evidence="1" type="ORF">PILCRDRAFT_82186</name>
</gene>
<reference evidence="2" key="2">
    <citation type="submission" date="2015-01" db="EMBL/GenBank/DDBJ databases">
        <title>Evolutionary Origins and Diversification of the Mycorrhizal Mutualists.</title>
        <authorList>
            <consortium name="DOE Joint Genome Institute"/>
            <consortium name="Mycorrhizal Genomics Consortium"/>
            <person name="Kohler A."/>
            <person name="Kuo A."/>
            <person name="Nagy L.G."/>
            <person name="Floudas D."/>
            <person name="Copeland A."/>
            <person name="Barry K.W."/>
            <person name="Cichocki N."/>
            <person name="Veneault-Fourrey C."/>
            <person name="LaButti K."/>
            <person name="Lindquist E.A."/>
            <person name="Lipzen A."/>
            <person name="Lundell T."/>
            <person name="Morin E."/>
            <person name="Murat C."/>
            <person name="Riley R."/>
            <person name="Ohm R."/>
            <person name="Sun H."/>
            <person name="Tunlid A."/>
            <person name="Henrissat B."/>
            <person name="Grigoriev I.V."/>
            <person name="Hibbett D.S."/>
            <person name="Martin F."/>
        </authorList>
    </citation>
    <scope>NUCLEOTIDE SEQUENCE [LARGE SCALE GENOMIC DNA]</scope>
    <source>
        <strain evidence="2">F 1598</strain>
    </source>
</reference>
<accession>A0A0C3AEB6</accession>
<evidence type="ECO:0000313" key="2">
    <source>
        <dbReference type="Proteomes" id="UP000054166"/>
    </source>
</evidence>
<keyword evidence="2" id="KW-1185">Reference proteome</keyword>
<dbReference type="AlphaFoldDB" id="A0A0C3AEB6"/>
<dbReference type="InParanoid" id="A0A0C3AEB6"/>
<reference evidence="1 2" key="1">
    <citation type="submission" date="2014-04" db="EMBL/GenBank/DDBJ databases">
        <authorList>
            <consortium name="DOE Joint Genome Institute"/>
            <person name="Kuo A."/>
            <person name="Tarkka M."/>
            <person name="Buscot F."/>
            <person name="Kohler A."/>
            <person name="Nagy L.G."/>
            <person name="Floudas D."/>
            <person name="Copeland A."/>
            <person name="Barry K.W."/>
            <person name="Cichocki N."/>
            <person name="Veneault-Fourrey C."/>
            <person name="LaButti K."/>
            <person name="Lindquist E.A."/>
            <person name="Lipzen A."/>
            <person name="Lundell T."/>
            <person name="Morin E."/>
            <person name="Murat C."/>
            <person name="Sun H."/>
            <person name="Tunlid A."/>
            <person name="Henrissat B."/>
            <person name="Grigoriev I.V."/>
            <person name="Hibbett D.S."/>
            <person name="Martin F."/>
            <person name="Nordberg H.P."/>
            <person name="Cantor M.N."/>
            <person name="Hua S.X."/>
        </authorList>
    </citation>
    <scope>NUCLEOTIDE SEQUENCE [LARGE SCALE GENOMIC DNA]</scope>
    <source>
        <strain evidence="1 2">F 1598</strain>
    </source>
</reference>
<sequence>WITQVPFAHAVTVLLASQHHEKFSREPEYPSADSSTKREHFILNKAWEYQMKTFRKDWDAVDVDKESLRVLEEHMFEVSKQAGRAGYYQWGLDAGDHQDKWFPYANVPDSWDHGDGEFQDSDGDELQVCCST</sequence>
<dbReference type="OrthoDB" id="2621411at2759"/>
<evidence type="ECO:0000313" key="1">
    <source>
        <dbReference type="EMBL" id="KIM72098.1"/>
    </source>
</evidence>